<dbReference type="EMBL" id="CP019606">
    <property type="protein sequence ID" value="AQP46237.1"/>
    <property type="molecule type" value="Genomic_DNA"/>
</dbReference>
<proteinExistence type="predicted"/>
<dbReference type="STRING" id="1332264.BW730_00240"/>
<accession>A0A1Q2CJF0</accession>
<dbReference type="KEGG" id="tes:BW730_00240"/>
<dbReference type="PIRSF" id="PIRSF035170">
    <property type="entry name" value="HD_phosphohydro"/>
    <property type="match status" value="1"/>
</dbReference>
<evidence type="ECO:0000313" key="1">
    <source>
        <dbReference type="EMBL" id="AQP46237.1"/>
    </source>
</evidence>
<dbReference type="SUPFAM" id="SSF109604">
    <property type="entry name" value="HD-domain/PDEase-like"/>
    <property type="match status" value="1"/>
</dbReference>
<name>A0A1Q2CJF0_9ACTN</name>
<sequence>MGRAVGRRRLLGGACLVTALLPDGVAEDLLRRWSEPHRRYHGVGHLERGLVRLDQLGAGRLEKVAFWFHDAVHLGVSPVDEEASAELAGRSLAGVLTDQEVLEVARLVLVTVDHDPERGDRSAELISDADLAEIASPWVRYERNAADIRAERPDVDDEQWVAGRLVFIDRLLGRAEIFRTPQGRAWESEARRNLARERSALTTRPGSGRSGA</sequence>
<reference evidence="2" key="1">
    <citation type="submission" date="2017-02" db="EMBL/GenBank/DDBJ databases">
        <title>Tessaracoccus aquaemaris sp. nov., isolated from the intestine of a Korean rockfish, Sebastes schlegelii, in a marine aquaculture pond.</title>
        <authorList>
            <person name="Tak E.J."/>
            <person name="Bae J.-W."/>
        </authorList>
    </citation>
    <scope>NUCLEOTIDE SEQUENCE [LARGE SCALE GENOMIC DNA]</scope>
    <source>
        <strain evidence="2">NSG39</strain>
    </source>
</reference>
<protein>
    <recommendedName>
        <fullName evidence="3">Metal-dependent phosphohydrolase</fullName>
    </recommendedName>
</protein>
<dbReference type="PANTHER" id="PTHR21174:SF0">
    <property type="entry name" value="HD PHOSPHOHYDROLASE FAMILY PROTEIN-RELATED"/>
    <property type="match status" value="1"/>
</dbReference>
<evidence type="ECO:0008006" key="3">
    <source>
        <dbReference type="Google" id="ProtNLM"/>
    </source>
</evidence>
<dbReference type="InterPro" id="IPR009218">
    <property type="entry name" value="HD_phosphohydro"/>
</dbReference>
<dbReference type="Proteomes" id="UP000188145">
    <property type="component" value="Chromosome"/>
</dbReference>
<dbReference type="PANTHER" id="PTHR21174">
    <property type="match status" value="1"/>
</dbReference>
<keyword evidence="2" id="KW-1185">Reference proteome</keyword>
<gene>
    <name evidence="1" type="ORF">BW730_00240</name>
</gene>
<organism evidence="1 2">
    <name type="scientific">Tessaracoccus aquimaris</name>
    <dbReference type="NCBI Taxonomy" id="1332264"/>
    <lineage>
        <taxon>Bacteria</taxon>
        <taxon>Bacillati</taxon>
        <taxon>Actinomycetota</taxon>
        <taxon>Actinomycetes</taxon>
        <taxon>Propionibacteriales</taxon>
        <taxon>Propionibacteriaceae</taxon>
        <taxon>Tessaracoccus</taxon>
    </lineage>
</organism>
<evidence type="ECO:0000313" key="2">
    <source>
        <dbReference type="Proteomes" id="UP000188145"/>
    </source>
</evidence>
<dbReference type="AlphaFoldDB" id="A0A1Q2CJF0"/>